<dbReference type="FunFam" id="2.30.42.10:FF:000043">
    <property type="entry name" value="Syntenin-1 isoform X1"/>
    <property type="match status" value="1"/>
</dbReference>
<dbReference type="PANTHER" id="PTHR12345:SF3">
    <property type="entry name" value="PDZ DOMAIN-CONTAINING PROTEIN"/>
    <property type="match status" value="1"/>
</dbReference>
<keyword evidence="1" id="KW-0677">Repeat</keyword>
<protein>
    <recommendedName>
        <fullName evidence="2">PDZ domain-containing protein</fullName>
    </recommendedName>
</protein>
<dbReference type="SMART" id="SM00228">
    <property type="entry name" value="PDZ"/>
    <property type="match status" value="2"/>
</dbReference>
<comment type="caution">
    <text evidence="3">The sequence shown here is derived from an EMBL/GenBank/DDBJ whole genome shotgun (WGS) entry which is preliminary data.</text>
</comment>
<dbReference type="InterPro" id="IPR051230">
    <property type="entry name" value="APP-Binding"/>
</dbReference>
<dbReference type="GO" id="GO:0005886">
    <property type="term" value="C:plasma membrane"/>
    <property type="evidence" value="ECO:0007669"/>
    <property type="project" value="TreeGrafter"/>
</dbReference>
<dbReference type="CDD" id="cd06794">
    <property type="entry name" value="PDZ2_syntenin-like"/>
    <property type="match status" value="1"/>
</dbReference>
<feature type="domain" description="PDZ" evidence="2">
    <location>
        <begin position="204"/>
        <end position="279"/>
    </location>
</feature>
<accession>A0AAW2G5Y0</accession>
<dbReference type="Gene3D" id="2.30.42.10">
    <property type="match status" value="2"/>
</dbReference>
<sequence length="304" mass="33068">MSLYPTLEDMKVDHMMKAQIQAESQYVASIPIESTTPSAPTYDPSAPTMLYPSLGDYMGLELTEETIAQNMPEYALATRPNADVALTSNGTYNSLTGMIAPLSGQSVALQKAHVTNGIRELTLCKDGDGKVGVRVHAINKGIFVCLVSQNSPAAMVGLRFGDQILSINDICVAGYSMDQVHKLLRNANVNGIKVVVRDRPFERTVTMHKDSTGYVGFQFKNGKIIALVKDSSATRNGLLTDHQILEINGKNVVGMKDKDITTEIENAGDIITVTIIPSYIYDHMVKKMSGSLLKSLMDHSALDL</sequence>
<reference evidence="3 4" key="1">
    <citation type="submission" date="2023-03" db="EMBL/GenBank/DDBJ databases">
        <title>High recombination rates correlate with genetic variation in Cardiocondyla obscurior ants.</title>
        <authorList>
            <person name="Errbii M."/>
        </authorList>
    </citation>
    <scope>NUCLEOTIDE SEQUENCE [LARGE SCALE GENOMIC DNA]</scope>
    <source>
        <strain evidence="3">Alpha-2009</strain>
        <tissue evidence="3">Whole body</tissue>
    </source>
</reference>
<dbReference type="GO" id="GO:0005737">
    <property type="term" value="C:cytoplasm"/>
    <property type="evidence" value="ECO:0007669"/>
    <property type="project" value="TreeGrafter"/>
</dbReference>
<evidence type="ECO:0000256" key="1">
    <source>
        <dbReference type="ARBA" id="ARBA00022737"/>
    </source>
</evidence>
<feature type="domain" description="PDZ" evidence="2">
    <location>
        <begin position="120"/>
        <end position="199"/>
    </location>
</feature>
<dbReference type="Pfam" id="PF00595">
    <property type="entry name" value="PDZ"/>
    <property type="match status" value="1"/>
</dbReference>
<dbReference type="Proteomes" id="UP001430953">
    <property type="component" value="Unassembled WGS sequence"/>
</dbReference>
<dbReference type="InterPro" id="IPR041489">
    <property type="entry name" value="PDZ_6"/>
</dbReference>
<dbReference type="CDD" id="cd06721">
    <property type="entry name" value="PDZ1_syntenin-like"/>
    <property type="match status" value="1"/>
</dbReference>
<name>A0AAW2G5Y0_9HYME</name>
<evidence type="ECO:0000259" key="2">
    <source>
        <dbReference type="PROSITE" id="PS50106"/>
    </source>
</evidence>
<dbReference type="InterPro" id="IPR001478">
    <property type="entry name" value="PDZ"/>
</dbReference>
<dbReference type="AlphaFoldDB" id="A0AAW2G5Y0"/>
<dbReference type="InterPro" id="IPR036034">
    <property type="entry name" value="PDZ_sf"/>
</dbReference>
<dbReference type="SUPFAM" id="SSF50156">
    <property type="entry name" value="PDZ domain-like"/>
    <property type="match status" value="2"/>
</dbReference>
<evidence type="ECO:0000313" key="3">
    <source>
        <dbReference type="EMBL" id="KAL0121942.1"/>
    </source>
</evidence>
<dbReference type="EMBL" id="JADYXP020000006">
    <property type="protein sequence ID" value="KAL0121942.1"/>
    <property type="molecule type" value="Genomic_DNA"/>
</dbReference>
<keyword evidence="4" id="KW-1185">Reference proteome</keyword>
<evidence type="ECO:0000313" key="4">
    <source>
        <dbReference type="Proteomes" id="UP001430953"/>
    </source>
</evidence>
<gene>
    <name evidence="3" type="ORF">PUN28_007021</name>
</gene>
<dbReference type="PROSITE" id="PS50106">
    <property type="entry name" value="PDZ"/>
    <property type="match status" value="2"/>
</dbReference>
<organism evidence="3 4">
    <name type="scientific">Cardiocondyla obscurior</name>
    <dbReference type="NCBI Taxonomy" id="286306"/>
    <lineage>
        <taxon>Eukaryota</taxon>
        <taxon>Metazoa</taxon>
        <taxon>Ecdysozoa</taxon>
        <taxon>Arthropoda</taxon>
        <taxon>Hexapoda</taxon>
        <taxon>Insecta</taxon>
        <taxon>Pterygota</taxon>
        <taxon>Neoptera</taxon>
        <taxon>Endopterygota</taxon>
        <taxon>Hymenoptera</taxon>
        <taxon>Apocrita</taxon>
        <taxon>Aculeata</taxon>
        <taxon>Formicoidea</taxon>
        <taxon>Formicidae</taxon>
        <taxon>Myrmicinae</taxon>
        <taxon>Cardiocondyla</taxon>
    </lineage>
</organism>
<proteinExistence type="predicted"/>
<dbReference type="PANTHER" id="PTHR12345">
    <property type="entry name" value="SYNTENIN RELATED"/>
    <property type="match status" value="1"/>
</dbReference>
<dbReference type="Pfam" id="PF17820">
    <property type="entry name" value="PDZ_6"/>
    <property type="match status" value="1"/>
</dbReference>